<accession>Q0UEN8</accession>
<dbReference type="InterPro" id="IPR020850">
    <property type="entry name" value="GED_dom"/>
</dbReference>
<organism evidence="2 3">
    <name type="scientific">Phaeosphaeria nodorum (strain SN15 / ATCC MYA-4574 / FGSC 10173)</name>
    <name type="common">Glume blotch fungus</name>
    <name type="synonym">Parastagonospora nodorum</name>
    <dbReference type="NCBI Taxonomy" id="321614"/>
    <lineage>
        <taxon>Eukaryota</taxon>
        <taxon>Fungi</taxon>
        <taxon>Dikarya</taxon>
        <taxon>Ascomycota</taxon>
        <taxon>Pezizomycotina</taxon>
        <taxon>Dothideomycetes</taxon>
        <taxon>Pleosporomycetidae</taxon>
        <taxon>Pleosporales</taxon>
        <taxon>Pleosporineae</taxon>
        <taxon>Phaeosphaeriaceae</taxon>
        <taxon>Parastagonospora</taxon>
    </lineage>
</organism>
<dbReference type="InParanoid" id="Q0UEN8"/>
<dbReference type="PROSITE" id="PS51388">
    <property type="entry name" value="GED"/>
    <property type="match status" value="1"/>
</dbReference>
<dbReference type="EMBL" id="CH445339">
    <property type="protein sequence ID" value="EAT83041.2"/>
    <property type="molecule type" value="Genomic_DNA"/>
</dbReference>
<dbReference type="AlphaFoldDB" id="Q0UEN8"/>
<dbReference type="GeneID" id="5976968"/>
<evidence type="ECO:0000259" key="1">
    <source>
        <dbReference type="PROSITE" id="PS51388"/>
    </source>
</evidence>
<dbReference type="Gene3D" id="1.20.120.1240">
    <property type="entry name" value="Dynamin, middle domain"/>
    <property type="match status" value="1"/>
</dbReference>
<dbReference type="Proteomes" id="UP000001055">
    <property type="component" value="Unassembled WGS sequence"/>
</dbReference>
<gene>
    <name evidence="2" type="ORF">SNOG_09776</name>
</gene>
<dbReference type="KEGG" id="pno:SNOG_09776"/>
<evidence type="ECO:0000313" key="3">
    <source>
        <dbReference type="Proteomes" id="UP000001055"/>
    </source>
</evidence>
<dbReference type="eggNOG" id="KOG0446">
    <property type="taxonomic scope" value="Eukaryota"/>
</dbReference>
<dbReference type="RefSeq" id="XP_001800063.1">
    <property type="nucleotide sequence ID" value="XM_001800011.1"/>
</dbReference>
<feature type="domain" description="GED" evidence="1">
    <location>
        <begin position="189"/>
        <end position="276"/>
    </location>
</feature>
<evidence type="ECO:0000313" key="2">
    <source>
        <dbReference type="EMBL" id="EAT83041.2"/>
    </source>
</evidence>
<dbReference type="STRING" id="321614.Q0UEN8"/>
<proteinExistence type="predicted"/>
<protein>
    <recommendedName>
        <fullName evidence="1">GED domain-containing protein</fullName>
    </recommendedName>
</protein>
<sequence length="276" mass="31189">MQDPEEVGVRTIKDHPDIEDLTYVNISVSAPSGADIIDWIHELYRDSRGFELGTFDATILGVILKDQAANWGRLAHGYISDMIALVHNFIVEVLQQIAPSRRVSDGIKSLLLDDLTKMYRDAIDHTQFLLDIELNGTPATYNHYFNENLQKRYVIYLVSKSITDCKHGTVVRLDDIVQSHPLSNARHTTLEIHDILCSYYKVARKRFADAVRMQVADCKLVTGAKTPLTLLSAQLVAGLDHETLEDIAGEELQTKYERSRLEKEISLLREGKKIVG</sequence>
<reference evidence="3" key="1">
    <citation type="journal article" date="2007" name="Plant Cell">
        <title>Dothideomycete-plant interactions illuminated by genome sequencing and EST analysis of the wheat pathogen Stagonospora nodorum.</title>
        <authorList>
            <person name="Hane J.K."/>
            <person name="Lowe R.G."/>
            <person name="Solomon P.S."/>
            <person name="Tan K.C."/>
            <person name="Schoch C.L."/>
            <person name="Spatafora J.W."/>
            <person name="Crous P.W."/>
            <person name="Kodira C."/>
            <person name="Birren B.W."/>
            <person name="Galagan J.E."/>
            <person name="Torriani S.F."/>
            <person name="McDonald B.A."/>
            <person name="Oliver R.P."/>
        </authorList>
    </citation>
    <scope>NUCLEOTIDE SEQUENCE [LARGE SCALE GENOMIC DNA]</scope>
    <source>
        <strain evidence="3">SN15 / ATCC MYA-4574 / FGSC 10173</strain>
    </source>
</reference>
<dbReference type="HOGENOM" id="CLU_008964_2_0_1"/>
<name>Q0UEN8_PHANO</name>
<dbReference type="VEuPathDB" id="FungiDB:JI435_097760"/>